<feature type="transmembrane region" description="Helical" evidence="8">
    <location>
        <begin position="104"/>
        <end position="123"/>
    </location>
</feature>
<keyword evidence="7 8" id="KW-0472">Membrane</keyword>
<evidence type="ECO:0000256" key="3">
    <source>
        <dbReference type="ARBA" id="ARBA00022448"/>
    </source>
</evidence>
<dbReference type="Gene3D" id="1.10.3720.10">
    <property type="entry name" value="MetI-like"/>
    <property type="match status" value="1"/>
</dbReference>
<organism evidence="10 11">
    <name type="scientific">Herpetosiphon geysericola</name>
    <dbReference type="NCBI Taxonomy" id="70996"/>
    <lineage>
        <taxon>Bacteria</taxon>
        <taxon>Bacillati</taxon>
        <taxon>Chloroflexota</taxon>
        <taxon>Chloroflexia</taxon>
        <taxon>Herpetosiphonales</taxon>
        <taxon>Herpetosiphonaceae</taxon>
        <taxon>Herpetosiphon</taxon>
    </lineage>
</organism>
<dbReference type="InterPro" id="IPR000515">
    <property type="entry name" value="MetI-like"/>
</dbReference>
<keyword evidence="6 8" id="KW-1133">Transmembrane helix</keyword>
<dbReference type="EMBL" id="LGKP01000015">
    <property type="protein sequence ID" value="KPL89006.1"/>
    <property type="molecule type" value="Genomic_DNA"/>
</dbReference>
<feature type="transmembrane region" description="Helical" evidence="8">
    <location>
        <begin position="154"/>
        <end position="175"/>
    </location>
</feature>
<evidence type="ECO:0000313" key="11">
    <source>
        <dbReference type="Proteomes" id="UP000050277"/>
    </source>
</evidence>
<evidence type="ECO:0000313" key="10">
    <source>
        <dbReference type="EMBL" id="KPL89006.1"/>
    </source>
</evidence>
<keyword evidence="11" id="KW-1185">Reference proteome</keyword>
<sequence length="287" mass="32176">MYNARTEQRRAWLQASPALIWLGFFFLAPLVLILIYSFQGRADDGTVLWNWSLANYQKLFADGSFWRTLWLSTWIALVVTAITLVVSYPLAFFMATRSPKRRGLLVLAVMIPFWTNFLVRIYAWKVLLGNNGVVNRFLDQFDLGPLQMINNPSAVIMALIYGELPYMILPLYAALERFDWVQLEAARDLGAGRFQTFWRVLFPQTLPGITAGSILVFVPTVGTFAVSDILGGTSVNMVGNSLSLQFGSASNWAYGSAISMIFMLLLLGAILLYFKATREVNDGENPG</sequence>
<evidence type="ECO:0000256" key="1">
    <source>
        <dbReference type="ARBA" id="ARBA00004651"/>
    </source>
</evidence>
<dbReference type="OrthoDB" id="9807047at2"/>
<feature type="transmembrane region" description="Helical" evidence="8">
    <location>
        <begin position="196"/>
        <end position="218"/>
    </location>
</feature>
<protein>
    <recommendedName>
        <fullName evidence="9">ABC transmembrane type-1 domain-containing protein</fullName>
    </recommendedName>
</protein>
<dbReference type="Pfam" id="PF00528">
    <property type="entry name" value="BPD_transp_1"/>
    <property type="match status" value="1"/>
</dbReference>
<dbReference type="GO" id="GO:0055085">
    <property type="term" value="P:transmembrane transport"/>
    <property type="evidence" value="ECO:0007669"/>
    <property type="project" value="InterPro"/>
</dbReference>
<name>A0A0P6YFE4_9CHLR</name>
<feature type="transmembrane region" description="Helical" evidence="8">
    <location>
        <begin position="12"/>
        <end position="38"/>
    </location>
</feature>
<dbReference type="SUPFAM" id="SSF161098">
    <property type="entry name" value="MetI-like"/>
    <property type="match status" value="1"/>
</dbReference>
<keyword evidence="3 8" id="KW-0813">Transport</keyword>
<feature type="domain" description="ABC transmembrane type-1" evidence="9">
    <location>
        <begin position="69"/>
        <end position="273"/>
    </location>
</feature>
<comment type="similarity">
    <text evidence="2">Belongs to the binding-protein-dependent transport system permease family. CysTW subfamily.</text>
</comment>
<evidence type="ECO:0000256" key="5">
    <source>
        <dbReference type="ARBA" id="ARBA00022692"/>
    </source>
</evidence>
<gene>
    <name evidence="10" type="ORF">SE18_10185</name>
</gene>
<comment type="subcellular location">
    <subcellularLocation>
        <location evidence="1 8">Cell membrane</location>
        <topology evidence="1 8">Multi-pass membrane protein</topology>
    </subcellularLocation>
</comment>
<dbReference type="PANTHER" id="PTHR42929">
    <property type="entry name" value="INNER MEMBRANE ABC TRANSPORTER PERMEASE PROTEIN YDCU-RELATED-RELATED"/>
    <property type="match status" value="1"/>
</dbReference>
<feature type="transmembrane region" description="Helical" evidence="8">
    <location>
        <begin position="252"/>
        <end position="274"/>
    </location>
</feature>
<evidence type="ECO:0000256" key="8">
    <source>
        <dbReference type="RuleBase" id="RU363032"/>
    </source>
</evidence>
<dbReference type="InterPro" id="IPR035906">
    <property type="entry name" value="MetI-like_sf"/>
</dbReference>
<reference evidence="10 11" key="1">
    <citation type="submission" date="2015-07" db="EMBL/GenBank/DDBJ databases">
        <title>Whole genome sequence of Herpetosiphon geysericola DSM 7119.</title>
        <authorList>
            <person name="Hemp J."/>
            <person name="Ward L.M."/>
            <person name="Pace L.A."/>
            <person name="Fischer W.W."/>
        </authorList>
    </citation>
    <scope>NUCLEOTIDE SEQUENCE [LARGE SCALE GENOMIC DNA]</scope>
    <source>
        <strain evidence="10 11">DSM 7119</strain>
    </source>
</reference>
<dbReference type="CDD" id="cd06261">
    <property type="entry name" value="TM_PBP2"/>
    <property type="match status" value="1"/>
</dbReference>
<feature type="transmembrane region" description="Helical" evidence="8">
    <location>
        <begin position="69"/>
        <end position="92"/>
    </location>
</feature>
<proteinExistence type="inferred from homology"/>
<dbReference type="PANTHER" id="PTHR42929:SF1">
    <property type="entry name" value="INNER MEMBRANE ABC TRANSPORTER PERMEASE PROTEIN YDCU-RELATED"/>
    <property type="match status" value="1"/>
</dbReference>
<dbReference type="PROSITE" id="PS50928">
    <property type="entry name" value="ABC_TM1"/>
    <property type="match status" value="1"/>
</dbReference>
<dbReference type="GO" id="GO:0005886">
    <property type="term" value="C:plasma membrane"/>
    <property type="evidence" value="ECO:0007669"/>
    <property type="project" value="UniProtKB-SubCell"/>
</dbReference>
<evidence type="ECO:0000259" key="9">
    <source>
        <dbReference type="PROSITE" id="PS50928"/>
    </source>
</evidence>
<evidence type="ECO:0000256" key="7">
    <source>
        <dbReference type="ARBA" id="ARBA00023136"/>
    </source>
</evidence>
<dbReference type="STRING" id="70996.SE18_10185"/>
<dbReference type="Proteomes" id="UP000050277">
    <property type="component" value="Unassembled WGS sequence"/>
</dbReference>
<keyword evidence="5 8" id="KW-0812">Transmembrane</keyword>
<evidence type="ECO:0000256" key="4">
    <source>
        <dbReference type="ARBA" id="ARBA00022475"/>
    </source>
</evidence>
<evidence type="ECO:0000256" key="2">
    <source>
        <dbReference type="ARBA" id="ARBA00007069"/>
    </source>
</evidence>
<accession>A0A0P6YFE4</accession>
<keyword evidence="4" id="KW-1003">Cell membrane</keyword>
<dbReference type="RefSeq" id="WP_054534334.1">
    <property type="nucleotide sequence ID" value="NZ_LGKP01000015.1"/>
</dbReference>
<evidence type="ECO:0000256" key="6">
    <source>
        <dbReference type="ARBA" id="ARBA00022989"/>
    </source>
</evidence>
<comment type="caution">
    <text evidence="10">The sequence shown here is derived from an EMBL/GenBank/DDBJ whole genome shotgun (WGS) entry which is preliminary data.</text>
</comment>
<dbReference type="AlphaFoldDB" id="A0A0P6YFE4"/>
<dbReference type="PATRIC" id="fig|70996.4.peg.4601"/>